<feature type="domain" description="Brix" evidence="2">
    <location>
        <begin position="83"/>
        <end position="293"/>
    </location>
</feature>
<organism evidence="3">
    <name type="scientific">Chromera velia CCMP2878</name>
    <dbReference type="NCBI Taxonomy" id="1169474"/>
    <lineage>
        <taxon>Eukaryota</taxon>
        <taxon>Sar</taxon>
        <taxon>Alveolata</taxon>
        <taxon>Colpodellida</taxon>
        <taxon>Chromeraceae</taxon>
        <taxon>Chromera</taxon>
    </lineage>
</organism>
<dbReference type="PANTHER" id="PTHR22734">
    <property type="entry name" value="U3 SMALL NUCLEOLAR RIBONUCLEOPROTEIN PROTEIN IMP4"/>
    <property type="match status" value="1"/>
</dbReference>
<dbReference type="GO" id="GO:0005654">
    <property type="term" value="C:nucleoplasm"/>
    <property type="evidence" value="ECO:0007669"/>
    <property type="project" value="UniProtKB-ARBA"/>
</dbReference>
<dbReference type="PhylomeDB" id="A0A0G4HWY9"/>
<dbReference type="GO" id="GO:0032040">
    <property type="term" value="C:small-subunit processome"/>
    <property type="evidence" value="ECO:0007669"/>
    <property type="project" value="TreeGrafter"/>
</dbReference>
<gene>
    <name evidence="3" type="ORF">Cvel_9172</name>
</gene>
<dbReference type="InterPro" id="IPR044281">
    <property type="entry name" value="IMP4/RPF1"/>
</dbReference>
<dbReference type="SMART" id="SM00879">
    <property type="entry name" value="Brix"/>
    <property type="match status" value="1"/>
</dbReference>
<accession>A0A0G4HWY9</accession>
<sequence length="316" mass="36611">MLRKNVRLRKEYLYRKSLEEKEKTISDRKRKLQDALESGKAIPTELRGEERDLRKKLDLTDEKTRDPHSHIDDEYAFAGLKDPRILLTTARDPSSRLTQFAKELRLVIPTAQRVNRGNYVVKDLVQLCRRNDISDLIIVHEHRGEPDGLIVSHLPHGPTAYFGLSDVVLRHDLPEKPANMPEVHPHLVFHNFSSRLGDRVANILKYLFPPAAPHAQRLVSFVNFQDRIHFRHTLWEDKRKKSSRGPEGAEEGEEEEEGRGKKGKGGKEDPIELKEIGPRFKLRIYKIELGTADMTDVETEWTLRPFFNRQRAALAE</sequence>
<evidence type="ECO:0000313" key="3">
    <source>
        <dbReference type="EMBL" id="CEM49039.1"/>
    </source>
</evidence>
<feature type="region of interest" description="Disordered" evidence="1">
    <location>
        <begin position="237"/>
        <end position="273"/>
    </location>
</feature>
<dbReference type="SUPFAM" id="SSF52954">
    <property type="entry name" value="Class II aaRS ABD-related"/>
    <property type="match status" value="1"/>
</dbReference>
<dbReference type="PANTHER" id="PTHR22734:SF2">
    <property type="entry name" value="U3 SMALL NUCLEOLAR RIBONUCLEOPROTEIN PROTEIN IMP4"/>
    <property type="match status" value="1"/>
</dbReference>
<dbReference type="GO" id="GO:0042134">
    <property type="term" value="F:rRNA primary transcript binding"/>
    <property type="evidence" value="ECO:0007669"/>
    <property type="project" value="InterPro"/>
</dbReference>
<dbReference type="GO" id="GO:0030515">
    <property type="term" value="F:snoRNA binding"/>
    <property type="evidence" value="ECO:0007669"/>
    <property type="project" value="TreeGrafter"/>
</dbReference>
<protein>
    <recommendedName>
        <fullName evidence="2">Brix domain-containing protein</fullName>
    </recommendedName>
</protein>
<dbReference type="GO" id="GO:0042274">
    <property type="term" value="P:ribosomal small subunit biogenesis"/>
    <property type="evidence" value="ECO:0007669"/>
    <property type="project" value="UniProtKB-ARBA"/>
</dbReference>
<evidence type="ECO:0000256" key="1">
    <source>
        <dbReference type="SAM" id="MobiDB-lite"/>
    </source>
</evidence>
<dbReference type="GO" id="GO:0034457">
    <property type="term" value="C:Mpp10 complex"/>
    <property type="evidence" value="ECO:0007669"/>
    <property type="project" value="UniProtKB-ARBA"/>
</dbReference>
<feature type="compositionally biased region" description="Acidic residues" evidence="1">
    <location>
        <begin position="248"/>
        <end position="257"/>
    </location>
</feature>
<name>A0A0G4HWY9_9ALVE</name>
<dbReference type="PROSITE" id="PS50833">
    <property type="entry name" value="BRIX"/>
    <property type="match status" value="1"/>
</dbReference>
<reference evidence="3" key="1">
    <citation type="submission" date="2014-11" db="EMBL/GenBank/DDBJ databases">
        <authorList>
            <person name="Otto D Thomas"/>
            <person name="Naeem Raeece"/>
        </authorList>
    </citation>
    <scope>NUCLEOTIDE SEQUENCE</scope>
</reference>
<dbReference type="FunFam" id="3.40.50.10480:FF:000001">
    <property type="entry name" value="IMP4, U3 small nucleolar ribonucleoprotein"/>
    <property type="match status" value="1"/>
</dbReference>
<feature type="region of interest" description="Disordered" evidence="1">
    <location>
        <begin position="24"/>
        <end position="47"/>
    </location>
</feature>
<dbReference type="EMBL" id="CDMZ01004213">
    <property type="protein sequence ID" value="CEM49039.1"/>
    <property type="molecule type" value="Genomic_DNA"/>
</dbReference>
<dbReference type="AlphaFoldDB" id="A0A0G4HWY9"/>
<dbReference type="Pfam" id="PF04427">
    <property type="entry name" value="Brix"/>
    <property type="match status" value="1"/>
</dbReference>
<dbReference type="GO" id="GO:0006364">
    <property type="term" value="P:rRNA processing"/>
    <property type="evidence" value="ECO:0007669"/>
    <property type="project" value="InterPro"/>
</dbReference>
<proteinExistence type="predicted"/>
<dbReference type="Gene3D" id="3.40.50.10480">
    <property type="entry name" value="Probable brix-domain ribosomal biogenesis protein"/>
    <property type="match status" value="1"/>
</dbReference>
<dbReference type="InterPro" id="IPR007109">
    <property type="entry name" value="Brix"/>
</dbReference>
<evidence type="ECO:0000259" key="2">
    <source>
        <dbReference type="PROSITE" id="PS50833"/>
    </source>
</evidence>
<dbReference type="VEuPathDB" id="CryptoDB:Cvel_9172"/>